<keyword evidence="2 4" id="KW-0479">Metal-binding</keyword>
<evidence type="ECO:0000256" key="4">
    <source>
        <dbReference type="PROSITE-ProRule" id="PRU00433"/>
    </source>
</evidence>
<gene>
    <name evidence="7" type="primary">soxX</name>
    <name evidence="7" type="ORF">EYE42_13100</name>
</gene>
<feature type="domain" description="Cytochrome c" evidence="6">
    <location>
        <begin position="44"/>
        <end position="158"/>
    </location>
</feature>
<dbReference type="GO" id="GO:0046872">
    <property type="term" value="F:metal ion binding"/>
    <property type="evidence" value="ECO:0007669"/>
    <property type="project" value="UniProtKB-KW"/>
</dbReference>
<dbReference type="Gene3D" id="1.10.760.10">
    <property type="entry name" value="Cytochrome c-like domain"/>
    <property type="match status" value="1"/>
</dbReference>
<keyword evidence="5" id="KW-0732">Signal</keyword>
<dbReference type="Proteomes" id="UP000293520">
    <property type="component" value="Unassembled WGS sequence"/>
</dbReference>
<evidence type="ECO:0000313" key="7">
    <source>
        <dbReference type="EMBL" id="TBN38359.1"/>
    </source>
</evidence>
<evidence type="ECO:0000313" key="8">
    <source>
        <dbReference type="Proteomes" id="UP000293520"/>
    </source>
</evidence>
<organism evidence="7 8">
    <name type="scientific">Paracoccus subflavus</name>
    <dbReference type="NCBI Taxonomy" id="2528244"/>
    <lineage>
        <taxon>Bacteria</taxon>
        <taxon>Pseudomonadati</taxon>
        <taxon>Pseudomonadota</taxon>
        <taxon>Alphaproteobacteria</taxon>
        <taxon>Rhodobacterales</taxon>
        <taxon>Paracoccaceae</taxon>
        <taxon>Paracoccus</taxon>
    </lineage>
</organism>
<dbReference type="GO" id="GO:0020037">
    <property type="term" value="F:heme binding"/>
    <property type="evidence" value="ECO:0007669"/>
    <property type="project" value="InterPro"/>
</dbReference>
<sequence length="159" mass="16977">MHRILALTIVVAGFGLPAMAEIAPEDVPWSEDGSVAESLTGTPGNPDEGKVIMTTNALGNCVACHAIEAMPDVPFQGDIAPQLDGAGDRWTEAQLRGIVIDAKRTFPESFMPGMYKVGPFIRPGVAYTAKPPEKPEDIKPILSAQQVEDVVAYLMTLSE</sequence>
<dbReference type="InterPro" id="IPR030999">
    <property type="entry name" value="Thiosulf_SoxX"/>
</dbReference>
<dbReference type="InterPro" id="IPR009056">
    <property type="entry name" value="Cyt_c-like_dom"/>
</dbReference>
<feature type="signal peptide" evidence="5">
    <location>
        <begin position="1"/>
        <end position="20"/>
    </location>
</feature>
<evidence type="ECO:0000256" key="1">
    <source>
        <dbReference type="ARBA" id="ARBA00022617"/>
    </source>
</evidence>
<comment type="caution">
    <text evidence="7">The sequence shown here is derived from an EMBL/GenBank/DDBJ whole genome shotgun (WGS) entry which is preliminary data.</text>
</comment>
<reference evidence="7 8" key="1">
    <citation type="submission" date="2019-02" db="EMBL/GenBank/DDBJ databases">
        <title>Paracoccus subflavus sp. nov., isolated from marine sediment of the Pacific Ocean.</title>
        <authorList>
            <person name="Zhang G."/>
        </authorList>
    </citation>
    <scope>NUCLEOTIDE SEQUENCE [LARGE SCALE GENOMIC DNA]</scope>
    <source>
        <strain evidence="7 8">GY0581</strain>
    </source>
</reference>
<evidence type="ECO:0000256" key="5">
    <source>
        <dbReference type="SAM" id="SignalP"/>
    </source>
</evidence>
<dbReference type="AlphaFoldDB" id="A0A4Q9FXF5"/>
<proteinExistence type="predicted"/>
<evidence type="ECO:0000259" key="6">
    <source>
        <dbReference type="PROSITE" id="PS51007"/>
    </source>
</evidence>
<dbReference type="RefSeq" id="WP_130991769.1">
    <property type="nucleotide sequence ID" value="NZ_SISK01000010.1"/>
</dbReference>
<accession>A0A4Q9FXF5</accession>
<dbReference type="OrthoDB" id="9793634at2"/>
<keyword evidence="8" id="KW-1185">Reference proteome</keyword>
<dbReference type="NCBIfam" id="TIGR04485">
    <property type="entry name" value="thiosulf_SoxX"/>
    <property type="match status" value="1"/>
</dbReference>
<dbReference type="InterPro" id="IPR036909">
    <property type="entry name" value="Cyt_c-like_dom_sf"/>
</dbReference>
<dbReference type="EMBL" id="SISK01000010">
    <property type="protein sequence ID" value="TBN38359.1"/>
    <property type="molecule type" value="Genomic_DNA"/>
</dbReference>
<keyword evidence="1 4" id="KW-0349">Heme</keyword>
<dbReference type="SUPFAM" id="SSF46626">
    <property type="entry name" value="Cytochrome c"/>
    <property type="match status" value="1"/>
</dbReference>
<protein>
    <submittedName>
        <fullName evidence="7">Sulfur oxidation c-type cytochrome SoxX</fullName>
    </submittedName>
</protein>
<dbReference type="PROSITE" id="PS51007">
    <property type="entry name" value="CYTC"/>
    <property type="match status" value="1"/>
</dbReference>
<evidence type="ECO:0000256" key="3">
    <source>
        <dbReference type="ARBA" id="ARBA00023004"/>
    </source>
</evidence>
<dbReference type="Pfam" id="PF00034">
    <property type="entry name" value="Cytochrom_C"/>
    <property type="match status" value="1"/>
</dbReference>
<name>A0A4Q9FXF5_9RHOB</name>
<feature type="chain" id="PRO_5020518662" evidence="5">
    <location>
        <begin position="21"/>
        <end position="159"/>
    </location>
</feature>
<dbReference type="GO" id="GO:0009055">
    <property type="term" value="F:electron transfer activity"/>
    <property type="evidence" value="ECO:0007669"/>
    <property type="project" value="InterPro"/>
</dbReference>
<keyword evidence="3 4" id="KW-0408">Iron</keyword>
<evidence type="ECO:0000256" key="2">
    <source>
        <dbReference type="ARBA" id="ARBA00022723"/>
    </source>
</evidence>